<feature type="transmembrane region" description="Helical" evidence="2">
    <location>
        <begin position="217"/>
        <end position="237"/>
    </location>
</feature>
<dbReference type="InterPro" id="IPR023393">
    <property type="entry name" value="START-like_dom_sf"/>
</dbReference>
<evidence type="ECO:0000256" key="1">
    <source>
        <dbReference type="ARBA" id="ARBA00006817"/>
    </source>
</evidence>
<keyword evidence="2" id="KW-0812">Transmembrane</keyword>
<protein>
    <submittedName>
        <fullName evidence="4">SRPBCC domain-containing protein</fullName>
    </submittedName>
</protein>
<name>A0AAU7CBL2_9BACT</name>
<gene>
    <name evidence="4" type="ORF">V5E97_30080</name>
</gene>
<evidence type="ECO:0000313" key="4">
    <source>
        <dbReference type="EMBL" id="XBH02545.1"/>
    </source>
</evidence>
<feature type="domain" description="Activator of Hsp90 ATPase homologue 1/2-like C-terminal" evidence="3">
    <location>
        <begin position="22"/>
        <end position="138"/>
    </location>
</feature>
<comment type="similarity">
    <text evidence="1">Belongs to the AHA1 family.</text>
</comment>
<dbReference type="CDD" id="cd07814">
    <property type="entry name" value="SRPBCC_CalC_Aha1-like"/>
    <property type="match status" value="1"/>
</dbReference>
<keyword evidence="2" id="KW-1133">Transmembrane helix</keyword>
<dbReference type="Pfam" id="PF08327">
    <property type="entry name" value="AHSA1"/>
    <property type="match status" value="1"/>
</dbReference>
<evidence type="ECO:0000259" key="3">
    <source>
        <dbReference type="Pfam" id="PF08327"/>
    </source>
</evidence>
<dbReference type="InterPro" id="IPR013538">
    <property type="entry name" value="ASHA1/2-like_C"/>
</dbReference>
<reference evidence="4" key="1">
    <citation type="submission" date="2024-05" db="EMBL/GenBank/DDBJ databases">
        <title>Planctomycetes of the genus Singulisphaera possess chitinolytic capabilities.</title>
        <authorList>
            <person name="Ivanova A."/>
        </authorList>
    </citation>
    <scope>NUCLEOTIDE SEQUENCE</scope>
    <source>
        <strain evidence="4">Ch08T</strain>
    </source>
</reference>
<dbReference type="EMBL" id="CP155447">
    <property type="protein sequence ID" value="XBH02545.1"/>
    <property type="molecule type" value="Genomic_DNA"/>
</dbReference>
<evidence type="ECO:0000256" key="2">
    <source>
        <dbReference type="SAM" id="Phobius"/>
    </source>
</evidence>
<dbReference type="SUPFAM" id="SSF55961">
    <property type="entry name" value="Bet v1-like"/>
    <property type="match status" value="1"/>
</dbReference>
<dbReference type="Gene3D" id="3.30.530.20">
    <property type="match status" value="1"/>
</dbReference>
<dbReference type="AlphaFoldDB" id="A0AAU7CBL2"/>
<dbReference type="RefSeq" id="WP_406695287.1">
    <property type="nucleotide sequence ID" value="NZ_CP155447.1"/>
</dbReference>
<sequence>MSLKKEDSGLRWVQVEVEVPGTPEEVWQAIATGPGVSSWFVPTETREDGTIVSHFGPGMDAVARQTAWDPPHRFAAEGEMGPNAPKMATEWTVEARSGSVCVVRVVHSLFASTDDWDDQLENIEGGWPVYFQILRLYLSHFRGQPCSAFQLMGITTDSAASAWDVLTRSLDLTEAKLGEHRQTPADAPRLAGLVELTGQPGHPHQLLIRLDEPTTGIAHLFALSMGGLVFISIRIYLYGEAAPAAMANNEPSWTAWMNKHFPTNGVPSPSC</sequence>
<proteinExistence type="inferred from homology"/>
<organism evidence="4">
    <name type="scientific">Singulisphaera sp. Ch08</name>
    <dbReference type="NCBI Taxonomy" id="3120278"/>
    <lineage>
        <taxon>Bacteria</taxon>
        <taxon>Pseudomonadati</taxon>
        <taxon>Planctomycetota</taxon>
        <taxon>Planctomycetia</taxon>
        <taxon>Isosphaerales</taxon>
        <taxon>Isosphaeraceae</taxon>
        <taxon>Singulisphaera</taxon>
    </lineage>
</organism>
<keyword evidence="2" id="KW-0472">Membrane</keyword>
<accession>A0AAU7CBL2</accession>